<evidence type="ECO:0000256" key="1">
    <source>
        <dbReference type="SAM" id="MobiDB-lite"/>
    </source>
</evidence>
<name>A0ABP6FG82_9ACTN</name>
<dbReference type="Proteomes" id="UP001500994">
    <property type="component" value="Unassembled WGS sequence"/>
</dbReference>
<comment type="caution">
    <text evidence="2">The sequence shown here is derived from an EMBL/GenBank/DDBJ whole genome shotgun (WGS) entry which is preliminary data.</text>
</comment>
<sequence>MGACVGGSPRLRGWIHILERAGWWPAPTRRGPAPTHPSFNPPSTGGGGPEGVVLQDVKRSSPATPPPQARHRTQQPRAADNKPAPQAQQRDAPRRESQKRGKKTRHRLA</sequence>
<evidence type="ECO:0000313" key="3">
    <source>
        <dbReference type="Proteomes" id="UP001500994"/>
    </source>
</evidence>
<reference evidence="3" key="1">
    <citation type="journal article" date="2019" name="Int. J. Syst. Evol. Microbiol.">
        <title>The Global Catalogue of Microorganisms (GCM) 10K type strain sequencing project: providing services to taxonomists for standard genome sequencing and annotation.</title>
        <authorList>
            <consortium name="The Broad Institute Genomics Platform"/>
            <consortium name="The Broad Institute Genome Sequencing Center for Infectious Disease"/>
            <person name="Wu L."/>
            <person name="Ma J."/>
        </authorList>
    </citation>
    <scope>NUCLEOTIDE SEQUENCE [LARGE SCALE GENOMIC DNA]</scope>
    <source>
        <strain evidence="3">JCM 16374</strain>
    </source>
</reference>
<proteinExistence type="predicted"/>
<keyword evidence="3" id="KW-1185">Reference proteome</keyword>
<evidence type="ECO:0000313" key="2">
    <source>
        <dbReference type="EMBL" id="GAA2691572.1"/>
    </source>
</evidence>
<dbReference type="EMBL" id="BAAARK010000056">
    <property type="protein sequence ID" value="GAA2691572.1"/>
    <property type="molecule type" value="Genomic_DNA"/>
</dbReference>
<organism evidence="2 3">
    <name type="scientific">Streptomyces lunalinharesii</name>
    <dbReference type="NCBI Taxonomy" id="333384"/>
    <lineage>
        <taxon>Bacteria</taxon>
        <taxon>Bacillati</taxon>
        <taxon>Actinomycetota</taxon>
        <taxon>Actinomycetes</taxon>
        <taxon>Kitasatosporales</taxon>
        <taxon>Streptomycetaceae</taxon>
        <taxon>Streptomyces</taxon>
    </lineage>
</organism>
<feature type="region of interest" description="Disordered" evidence="1">
    <location>
        <begin position="24"/>
        <end position="109"/>
    </location>
</feature>
<evidence type="ECO:0008006" key="4">
    <source>
        <dbReference type="Google" id="ProtNLM"/>
    </source>
</evidence>
<accession>A0ABP6FG82</accession>
<gene>
    <name evidence="2" type="ORF">GCM10009864_77460</name>
</gene>
<feature type="compositionally biased region" description="Basic residues" evidence="1">
    <location>
        <begin position="100"/>
        <end position="109"/>
    </location>
</feature>
<protein>
    <recommendedName>
        <fullName evidence="4">Transposase</fullName>
    </recommendedName>
</protein>